<evidence type="ECO:0000313" key="2">
    <source>
        <dbReference type="EMBL" id="UXE40771.1"/>
    </source>
</evidence>
<gene>
    <name evidence="2" type="ORF">N2J37_13985</name>
</gene>
<evidence type="ECO:0000259" key="1">
    <source>
        <dbReference type="SMART" id="SM00635"/>
    </source>
</evidence>
<sequence length="390" mass="40890">MSSGAKVVTAFIRETTPGVTPTVGVWDLLRRASFGLAPTQNTNDNDEIGGDRMAQGVSRGTIDVGGDVGTKFRWNQHDAFLASCFGAEWLNNVLTMGNSRITFSVASYAEDVGIAQIARGCQVATLQIEIPNDGDITATVTFAGLDWETKGDDTSYFTSPVDAAGALRYSFKEVTNIRLNGVDGGTGFCVDTFNIQFDNNMQTQRCIGTGSAFAGANIPTTFTPSGQVTLSWSKAAWELYKKTFTGETVPFSFTLENAEGAYTFDFPEVQISGDWPDAGSTDIVQVQLDITAANTPPTITRAPKVAATAISVAPLTSSGAIGSTVNLTATLTPADSSDTVEWTSSDPAIASVASTGQKTAQVTRNAAGTATITGKVRTFTATSAITVTAP</sequence>
<feature type="domain" description="BIG2" evidence="1">
    <location>
        <begin position="306"/>
        <end position="386"/>
    </location>
</feature>
<dbReference type="SMART" id="SM00635">
    <property type="entry name" value="BID_2"/>
    <property type="match status" value="1"/>
</dbReference>
<organism evidence="2 3">
    <name type="scientific">Raoultella ornithinolytica</name>
    <name type="common">Klebsiella ornithinolytica</name>
    <dbReference type="NCBI Taxonomy" id="54291"/>
    <lineage>
        <taxon>Bacteria</taxon>
        <taxon>Pseudomonadati</taxon>
        <taxon>Pseudomonadota</taxon>
        <taxon>Gammaproteobacteria</taxon>
        <taxon>Enterobacterales</taxon>
        <taxon>Enterobacteriaceae</taxon>
        <taxon>Klebsiella/Raoultella group</taxon>
        <taxon>Raoultella</taxon>
    </lineage>
</organism>
<dbReference type="InterPro" id="IPR008964">
    <property type="entry name" value="Invasin/intimin_cell_adhesion"/>
</dbReference>
<evidence type="ECO:0000313" key="3">
    <source>
        <dbReference type="Proteomes" id="UP001064206"/>
    </source>
</evidence>
<reference evidence="2" key="1">
    <citation type="submission" date="2022-09" db="EMBL/GenBank/DDBJ databases">
        <title>Multidrug resistance Raoultella ornithinolytica Strain MQB_Silv_108.</title>
        <authorList>
            <person name="Quintela-Baluja M."/>
        </authorList>
    </citation>
    <scope>NUCLEOTIDE SEQUENCE</scope>
    <source>
        <strain evidence="2">MQB_Silv_108</strain>
    </source>
</reference>
<dbReference type="Pfam" id="PF02368">
    <property type="entry name" value="Big_2"/>
    <property type="match status" value="1"/>
</dbReference>
<dbReference type="Gene3D" id="2.60.40.1080">
    <property type="match status" value="1"/>
</dbReference>
<dbReference type="RefSeq" id="WP_260990813.1">
    <property type="nucleotide sequence ID" value="NZ_ABSBPM020000007.1"/>
</dbReference>
<dbReference type="Pfam" id="PF18906">
    <property type="entry name" value="Phage_tube_2"/>
    <property type="match status" value="1"/>
</dbReference>
<protein>
    <submittedName>
        <fullName evidence="2">Phage tail tube protein</fullName>
    </submittedName>
</protein>
<proteinExistence type="predicted"/>
<accession>A0A9Q9JH93</accession>
<dbReference type="InterPro" id="IPR003343">
    <property type="entry name" value="Big_2"/>
</dbReference>
<dbReference type="SUPFAM" id="SSF49373">
    <property type="entry name" value="Invasin/intimin cell-adhesion fragments"/>
    <property type="match status" value="1"/>
</dbReference>
<dbReference type="EMBL" id="CP104450">
    <property type="protein sequence ID" value="UXE40771.1"/>
    <property type="molecule type" value="Genomic_DNA"/>
</dbReference>
<name>A0A9Q9JH93_RAOOR</name>
<dbReference type="AlphaFoldDB" id="A0A9Q9JH93"/>
<dbReference type="Proteomes" id="UP001064206">
    <property type="component" value="Chromosome"/>
</dbReference>
<dbReference type="InterPro" id="IPR044000">
    <property type="entry name" value="Phage_tube_2"/>
</dbReference>